<evidence type="ECO:0000313" key="1">
    <source>
        <dbReference type="EMBL" id="SIT03908.1"/>
    </source>
</evidence>
<gene>
    <name evidence="1" type="ORF">SAMN05421686_10833</name>
</gene>
<reference evidence="2" key="1">
    <citation type="submission" date="2017-01" db="EMBL/GenBank/DDBJ databases">
        <authorList>
            <person name="Varghese N."/>
            <person name="Submissions S."/>
        </authorList>
    </citation>
    <scope>NUCLEOTIDE SEQUENCE [LARGE SCALE GENOMIC DNA]</scope>
    <source>
        <strain evidence="2">DSM 24913</strain>
    </source>
</reference>
<protein>
    <recommendedName>
        <fullName evidence="3">ADP-heptose:LPS heptosyltransferase</fullName>
    </recommendedName>
</protein>
<sequence length="339" mass="38834">MKTHGDIALFVIETELQYLASLEIIKITSPEQVIVFSYSESLSQKLTARGVDHTYLDRDWSGTLQKIIKLKRCLSSVVNKLRSAKPFSRILLHTPRIDQIHQNLVIHALQRNFSQVPLRLRMVPDGILNTIVESTDETSKVSLRTRLRYLKYLPFPDLKYHYFSGCRIGIDDPLFDVLYSFSGIKTNYPEDKLRHIDIAIERRAEPKKKKKALVIGQRLLDLNLATAHEVTTISNRLKLEVERLNVDQVHYLGHPRSSNQEFNNGYKVIEEDIFCAEELYSKTHYSYVLGCTSTALINAKMLLSDSVVISVGMDTLYQNRTDKGNALRYTFESAGIVVL</sequence>
<dbReference type="AlphaFoldDB" id="A0A1N7P035"/>
<dbReference type="OrthoDB" id="8557577at2"/>
<dbReference type="InterPro" id="IPR010866">
    <property type="entry name" value="A-2_8-polyST"/>
</dbReference>
<dbReference type="RefSeq" id="WP_076516775.1">
    <property type="nucleotide sequence ID" value="NZ_CAJWBH010000012.1"/>
</dbReference>
<dbReference type="STRING" id="484498.SAMN05421686_10833"/>
<proteinExistence type="predicted"/>
<dbReference type="Pfam" id="PF07388">
    <property type="entry name" value="A-2_8-polyST"/>
    <property type="match status" value="1"/>
</dbReference>
<dbReference type="Proteomes" id="UP000185639">
    <property type="component" value="Unassembled WGS sequence"/>
</dbReference>
<evidence type="ECO:0008006" key="3">
    <source>
        <dbReference type="Google" id="ProtNLM"/>
    </source>
</evidence>
<keyword evidence="2" id="KW-1185">Reference proteome</keyword>
<dbReference type="EMBL" id="FTOH01000008">
    <property type="protein sequence ID" value="SIT03908.1"/>
    <property type="molecule type" value="Genomic_DNA"/>
</dbReference>
<accession>A0A1N7P035</accession>
<evidence type="ECO:0000313" key="2">
    <source>
        <dbReference type="Proteomes" id="UP000185639"/>
    </source>
</evidence>
<name>A0A1N7P035_9GAMM</name>
<organism evidence="1 2">
    <name type="scientific">Thalassolituus maritimus</name>
    <dbReference type="NCBI Taxonomy" id="484498"/>
    <lineage>
        <taxon>Bacteria</taxon>
        <taxon>Pseudomonadati</taxon>
        <taxon>Pseudomonadota</taxon>
        <taxon>Gammaproteobacteria</taxon>
        <taxon>Oceanospirillales</taxon>
        <taxon>Oceanospirillaceae</taxon>
        <taxon>Thalassolituus</taxon>
    </lineage>
</organism>